<dbReference type="AlphaFoldDB" id="A0A914YH49"/>
<feature type="region of interest" description="Disordered" evidence="1">
    <location>
        <begin position="43"/>
        <end position="176"/>
    </location>
</feature>
<keyword evidence="2" id="KW-1185">Reference proteome</keyword>
<evidence type="ECO:0000313" key="2">
    <source>
        <dbReference type="Proteomes" id="UP000887577"/>
    </source>
</evidence>
<reference evidence="3" key="1">
    <citation type="submission" date="2022-11" db="UniProtKB">
        <authorList>
            <consortium name="WormBaseParasite"/>
        </authorList>
    </citation>
    <scope>IDENTIFICATION</scope>
</reference>
<feature type="compositionally biased region" description="Basic and acidic residues" evidence="1">
    <location>
        <begin position="45"/>
        <end position="54"/>
    </location>
</feature>
<feature type="compositionally biased region" description="Basic and acidic residues" evidence="1">
    <location>
        <begin position="7"/>
        <end position="17"/>
    </location>
</feature>
<protein>
    <submittedName>
        <fullName evidence="3">Uncharacterized protein</fullName>
    </submittedName>
</protein>
<feature type="compositionally biased region" description="Low complexity" evidence="1">
    <location>
        <begin position="75"/>
        <end position="104"/>
    </location>
</feature>
<feature type="compositionally biased region" description="Basic and acidic residues" evidence="1">
    <location>
        <begin position="105"/>
        <end position="129"/>
    </location>
</feature>
<name>A0A914YH49_9BILA</name>
<sequence length="176" mass="18490">MRCCRGTAHEPEDRHQEPGLQRHRQLAAEGQDRLLLVAGAGHHVRGVDAADQRQARRTGRPGIEGSRVAHRVHQAAGTRGEPGAAEAAAGADGAGAAADAAAAAEQDRNARPDHRHLADRAVQRPDQRAVRAGAGADQGVLRRKADQAAHGGQLPPVRRVRQWRGLAAAGGDPDHA</sequence>
<evidence type="ECO:0000313" key="3">
    <source>
        <dbReference type="WBParaSite" id="PSU_v2.g18115.t1"/>
    </source>
</evidence>
<proteinExistence type="predicted"/>
<feature type="region of interest" description="Disordered" evidence="1">
    <location>
        <begin position="1"/>
        <end position="22"/>
    </location>
</feature>
<dbReference type="Proteomes" id="UP000887577">
    <property type="component" value="Unplaced"/>
</dbReference>
<dbReference type="WBParaSite" id="PSU_v2.g18115.t1">
    <property type="protein sequence ID" value="PSU_v2.g18115.t1"/>
    <property type="gene ID" value="PSU_v2.g18115"/>
</dbReference>
<accession>A0A914YH49</accession>
<evidence type="ECO:0000256" key="1">
    <source>
        <dbReference type="SAM" id="MobiDB-lite"/>
    </source>
</evidence>
<organism evidence="2 3">
    <name type="scientific">Panagrolaimus superbus</name>
    <dbReference type="NCBI Taxonomy" id="310955"/>
    <lineage>
        <taxon>Eukaryota</taxon>
        <taxon>Metazoa</taxon>
        <taxon>Ecdysozoa</taxon>
        <taxon>Nematoda</taxon>
        <taxon>Chromadorea</taxon>
        <taxon>Rhabditida</taxon>
        <taxon>Tylenchina</taxon>
        <taxon>Panagrolaimomorpha</taxon>
        <taxon>Panagrolaimoidea</taxon>
        <taxon>Panagrolaimidae</taxon>
        <taxon>Panagrolaimus</taxon>
    </lineage>
</organism>